<evidence type="ECO:0000313" key="10">
    <source>
        <dbReference type="EMBL" id="KXX78433.1"/>
    </source>
</evidence>
<dbReference type="OrthoDB" id="2289918at2759"/>
<keyword evidence="2" id="KW-0479">Metal-binding</keyword>
<dbReference type="GO" id="GO:0008270">
    <property type="term" value="F:zinc ion binding"/>
    <property type="evidence" value="ECO:0007669"/>
    <property type="project" value="UniProtKB-KW"/>
</dbReference>
<comment type="subcellular location">
    <subcellularLocation>
        <location evidence="1">Nucleus</location>
    </subcellularLocation>
</comment>
<feature type="domain" description="DEUBAD" evidence="9">
    <location>
        <begin position="122"/>
        <end position="236"/>
    </location>
</feature>
<keyword evidence="7" id="KW-0539">Nucleus</keyword>
<dbReference type="Pfam" id="PF13919">
    <property type="entry name" value="ASXH"/>
    <property type="match status" value="1"/>
</dbReference>
<keyword evidence="4" id="KW-0862">Zinc</keyword>
<dbReference type="VEuPathDB" id="FungiDB:MMYC01_203464"/>
<evidence type="ECO:0000256" key="1">
    <source>
        <dbReference type="ARBA" id="ARBA00004123"/>
    </source>
</evidence>
<sequence>MADEASSPLSPPPEDVIRVEPWTSHSPTREPSPSNGHSDQTLGGAASRQQGTKHADDNRTGEYGGDGENDSSEDGYQPTAQKRKALKNRKSSPVKRLRRLPTAVRKSAKDRKWEAPFVYTDPKSPLAYADLRAILLLPGAWDVLTQEEKRDVLAKFPDETHILDAGTENARPNLQSMRNDDNFRHDCARYCENIELGRHDGEWLSQAWTAHEKHRRGGFDAFLRSQFEEEWGFELPDNDHPASPKLDYGSEAEPNKSPKQYMAESAEEPQLGPVAEGQEARSTTKLAKER</sequence>
<dbReference type="STRING" id="100816.A0A175W441"/>
<dbReference type="GO" id="GO:0005634">
    <property type="term" value="C:nucleus"/>
    <property type="evidence" value="ECO:0007669"/>
    <property type="project" value="UniProtKB-SubCell"/>
</dbReference>
<reference evidence="12" key="1">
    <citation type="submission" date="2015-06" db="EMBL/GenBank/DDBJ databases">
        <authorList>
            <person name="van de Sande W.W.J."/>
        </authorList>
    </citation>
    <scope>NUCLEOTIDE SEQUENCE [LARGE SCALE GENOMIC DNA]</scope>
    <source>
        <strain evidence="12">mm55</strain>
    </source>
</reference>
<feature type="compositionally biased region" description="Basic residues" evidence="8">
    <location>
        <begin position="81"/>
        <end position="99"/>
    </location>
</feature>
<gene>
    <name evidence="11" type="ORF">MMYC01_201438</name>
    <name evidence="10" type="ORF">MMYC01_203464</name>
</gene>
<keyword evidence="3" id="KW-0863">Zinc-finger</keyword>
<evidence type="ECO:0000256" key="8">
    <source>
        <dbReference type="SAM" id="MobiDB-lite"/>
    </source>
</evidence>
<evidence type="ECO:0000256" key="7">
    <source>
        <dbReference type="ARBA" id="ARBA00023242"/>
    </source>
</evidence>
<evidence type="ECO:0000256" key="3">
    <source>
        <dbReference type="ARBA" id="ARBA00022771"/>
    </source>
</evidence>
<evidence type="ECO:0000256" key="6">
    <source>
        <dbReference type="ARBA" id="ARBA00023163"/>
    </source>
</evidence>
<feature type="region of interest" description="Disordered" evidence="8">
    <location>
        <begin position="1"/>
        <end position="106"/>
    </location>
</feature>
<keyword evidence="6" id="KW-0804">Transcription</keyword>
<dbReference type="PROSITE" id="PS51916">
    <property type="entry name" value="DEUBAD"/>
    <property type="match status" value="1"/>
</dbReference>
<dbReference type="InterPro" id="IPR044867">
    <property type="entry name" value="DEUBAD_dom"/>
</dbReference>
<comment type="caution">
    <text evidence="10">The sequence shown here is derived from an EMBL/GenBank/DDBJ whole genome shotgun (WGS) entry which is preliminary data.</text>
</comment>
<evidence type="ECO:0000259" key="9">
    <source>
        <dbReference type="PROSITE" id="PS51916"/>
    </source>
</evidence>
<feature type="compositionally biased region" description="Polar residues" evidence="8">
    <location>
        <begin position="280"/>
        <end position="290"/>
    </location>
</feature>
<keyword evidence="12" id="KW-1185">Reference proteome</keyword>
<dbReference type="AlphaFoldDB" id="A0A175W441"/>
<reference evidence="10 12" key="3">
    <citation type="submission" date="2016-01" db="EMBL/GenBank/DDBJ databases">
        <title>Madurella mycetomatis genome sequencing.</title>
        <authorList>
            <person name="Van De Sande W."/>
        </authorList>
    </citation>
    <scope>NUCLEOTIDE SEQUENCE [LARGE SCALE GENOMIC DNA]</scope>
    <source>
        <strain evidence="12">mm55</strain>
        <strain evidence="10">Mm55</strain>
    </source>
</reference>
<dbReference type="EMBL" id="LCTW02000037">
    <property type="protein sequence ID" value="KXX81332.1"/>
    <property type="molecule type" value="Genomic_DNA"/>
</dbReference>
<organism evidence="10 12">
    <name type="scientific">Madurella mycetomatis</name>
    <dbReference type="NCBI Taxonomy" id="100816"/>
    <lineage>
        <taxon>Eukaryota</taxon>
        <taxon>Fungi</taxon>
        <taxon>Dikarya</taxon>
        <taxon>Ascomycota</taxon>
        <taxon>Pezizomycotina</taxon>
        <taxon>Sordariomycetes</taxon>
        <taxon>Sordariomycetidae</taxon>
        <taxon>Sordariales</taxon>
        <taxon>Sordariales incertae sedis</taxon>
        <taxon>Madurella</taxon>
    </lineage>
</organism>
<evidence type="ECO:0000256" key="4">
    <source>
        <dbReference type="ARBA" id="ARBA00022833"/>
    </source>
</evidence>
<evidence type="ECO:0000256" key="2">
    <source>
        <dbReference type="ARBA" id="ARBA00022723"/>
    </source>
</evidence>
<evidence type="ECO:0000313" key="12">
    <source>
        <dbReference type="Proteomes" id="UP000078237"/>
    </source>
</evidence>
<name>A0A175W441_9PEZI</name>
<dbReference type="EMBL" id="LCTW02000120">
    <property type="protein sequence ID" value="KXX78433.1"/>
    <property type="molecule type" value="Genomic_DNA"/>
</dbReference>
<feature type="compositionally biased region" description="Polar residues" evidence="8">
    <location>
        <begin position="23"/>
        <end position="52"/>
    </location>
</feature>
<keyword evidence="5" id="KW-0805">Transcription regulation</keyword>
<accession>A0A175W441</accession>
<evidence type="ECO:0000313" key="11">
    <source>
        <dbReference type="EMBL" id="KXX81332.1"/>
    </source>
</evidence>
<protein>
    <recommendedName>
        <fullName evidence="9">DEUBAD domain-containing protein</fullName>
    </recommendedName>
</protein>
<dbReference type="VEuPathDB" id="FungiDB:MMYC01_201438"/>
<reference evidence="10" key="2">
    <citation type="submission" date="2015-06" db="EMBL/GenBank/DDBJ databases">
        <authorList>
            <person name="Hoefler B.C."/>
            <person name="Straight P.D."/>
        </authorList>
    </citation>
    <scope>NUCLEOTIDE SEQUENCE [LARGE SCALE GENOMIC DNA]</scope>
    <source>
        <strain evidence="10">Mm55</strain>
    </source>
</reference>
<evidence type="ECO:0000256" key="5">
    <source>
        <dbReference type="ARBA" id="ARBA00023015"/>
    </source>
</evidence>
<dbReference type="InterPro" id="IPR028020">
    <property type="entry name" value="ASX_DEUBAD_dom"/>
</dbReference>
<dbReference type="Proteomes" id="UP000078237">
    <property type="component" value="Unassembled WGS sequence"/>
</dbReference>
<proteinExistence type="predicted"/>
<feature type="region of interest" description="Disordered" evidence="8">
    <location>
        <begin position="233"/>
        <end position="290"/>
    </location>
</feature>